<accession>F9END2</accession>
<keyword evidence="16" id="KW-1185">Reference proteome</keyword>
<dbReference type="Gene3D" id="3.50.30.10">
    <property type="entry name" value="Phosphohistidine domain"/>
    <property type="match status" value="1"/>
</dbReference>
<dbReference type="PATRIC" id="fig|997347.4.peg.1344"/>
<evidence type="ECO:0000256" key="8">
    <source>
        <dbReference type="ARBA" id="ARBA00022777"/>
    </source>
</evidence>
<evidence type="ECO:0000256" key="1">
    <source>
        <dbReference type="ARBA" id="ARBA00001946"/>
    </source>
</evidence>
<keyword evidence="9" id="KW-0067">ATP-binding</keyword>
<evidence type="ECO:0000259" key="13">
    <source>
        <dbReference type="Pfam" id="PF01326"/>
    </source>
</evidence>
<dbReference type="InterPro" id="IPR036637">
    <property type="entry name" value="Phosphohistidine_dom_sf"/>
</dbReference>
<keyword evidence="8 15" id="KW-0418">Kinase</keyword>
<dbReference type="EMBL" id="AFQD01000233">
    <property type="protein sequence ID" value="EGQ79536.1"/>
    <property type="molecule type" value="Genomic_DNA"/>
</dbReference>
<comment type="caution">
    <text evidence="15">The sequence shown here is derived from an EMBL/GenBank/DDBJ whole genome shotgun (WGS) entry which is preliminary data.</text>
</comment>
<dbReference type="NCBIfam" id="NF004531">
    <property type="entry name" value="PRK05878.1"/>
    <property type="match status" value="1"/>
</dbReference>
<dbReference type="EC" id="2.7.9.1" evidence="3"/>
<dbReference type="InterPro" id="IPR002192">
    <property type="entry name" value="PPDK_AMP/ATP-bd"/>
</dbReference>
<evidence type="ECO:0000256" key="6">
    <source>
        <dbReference type="ARBA" id="ARBA00022723"/>
    </source>
</evidence>
<name>F9END2_9FUSO</name>
<evidence type="ECO:0000313" key="16">
    <source>
        <dbReference type="Proteomes" id="UP000005392"/>
    </source>
</evidence>
<dbReference type="InterPro" id="IPR015813">
    <property type="entry name" value="Pyrv/PenolPyrv_kinase-like_dom"/>
</dbReference>
<dbReference type="GO" id="GO:0016301">
    <property type="term" value="F:kinase activity"/>
    <property type="evidence" value="ECO:0007669"/>
    <property type="project" value="UniProtKB-KW"/>
</dbReference>
<proteinExistence type="inferred from homology"/>
<dbReference type="Gene3D" id="1.20.80.30">
    <property type="match status" value="1"/>
</dbReference>
<comment type="similarity">
    <text evidence="2">Belongs to the PEP-utilizing enzyme family.</text>
</comment>
<dbReference type="InterPro" id="IPR010121">
    <property type="entry name" value="Pyruvate_phosphate_dikinase"/>
</dbReference>
<evidence type="ECO:0000256" key="3">
    <source>
        <dbReference type="ARBA" id="ARBA00011994"/>
    </source>
</evidence>
<dbReference type="Gene3D" id="3.20.20.60">
    <property type="entry name" value="Phosphoenolpyruvate-binding domains"/>
    <property type="match status" value="1"/>
</dbReference>
<dbReference type="InterPro" id="IPR008279">
    <property type="entry name" value="PEP-util_enz_mobile_dom"/>
</dbReference>
<dbReference type="HOGENOM" id="CLU_015345_2_0_0"/>
<keyword evidence="5 15" id="KW-0808">Transferase</keyword>
<keyword evidence="10" id="KW-0460">Magnesium</keyword>
<evidence type="ECO:0000256" key="11">
    <source>
        <dbReference type="ARBA" id="ARBA00032883"/>
    </source>
</evidence>
<dbReference type="Gene3D" id="1.10.189.10">
    <property type="entry name" value="Pyruvate Phosphate Dikinase, domain 2"/>
    <property type="match status" value="1"/>
</dbReference>
<dbReference type="InterPro" id="IPR000121">
    <property type="entry name" value="PEP_util_C"/>
</dbReference>
<dbReference type="SUPFAM" id="SSF56059">
    <property type="entry name" value="Glutathione synthetase ATP-binding domain-like"/>
    <property type="match status" value="1"/>
</dbReference>
<protein>
    <recommendedName>
        <fullName evidence="4">Pyruvate, phosphate dikinase</fullName>
        <ecNumber evidence="3">2.7.9.1</ecNumber>
    </recommendedName>
    <alternativeName>
        <fullName evidence="11">Pyruvate, orthophosphate dikinase</fullName>
    </alternativeName>
</protein>
<dbReference type="Pfam" id="PF01326">
    <property type="entry name" value="PPDK_N"/>
    <property type="match status" value="2"/>
</dbReference>
<evidence type="ECO:0000256" key="4">
    <source>
        <dbReference type="ARBA" id="ARBA00020138"/>
    </source>
</evidence>
<organism evidence="15 16">
    <name type="scientific">Fusobacterium animalis ATCC 51191</name>
    <dbReference type="NCBI Taxonomy" id="997347"/>
    <lineage>
        <taxon>Bacteria</taxon>
        <taxon>Fusobacteriati</taxon>
        <taxon>Fusobacteriota</taxon>
        <taxon>Fusobacteriia</taxon>
        <taxon>Fusobacteriales</taxon>
        <taxon>Fusobacteriaceae</taxon>
        <taxon>Fusobacterium</taxon>
    </lineage>
</organism>
<evidence type="ECO:0000313" key="15">
    <source>
        <dbReference type="EMBL" id="EGQ79536.1"/>
    </source>
</evidence>
<dbReference type="STRING" id="76859.RN98_06070"/>
<dbReference type="AlphaFoldDB" id="F9END2"/>
<dbReference type="PANTHER" id="PTHR22931">
    <property type="entry name" value="PHOSPHOENOLPYRUVATE DIKINASE-RELATED"/>
    <property type="match status" value="1"/>
</dbReference>
<evidence type="ECO:0000256" key="9">
    <source>
        <dbReference type="ARBA" id="ARBA00022840"/>
    </source>
</evidence>
<evidence type="ECO:0000256" key="2">
    <source>
        <dbReference type="ARBA" id="ARBA00007837"/>
    </source>
</evidence>
<dbReference type="PANTHER" id="PTHR22931:SF9">
    <property type="entry name" value="PYRUVATE, PHOSPHATE DIKINASE 1, CHLOROPLASTIC"/>
    <property type="match status" value="1"/>
</dbReference>
<feature type="domain" description="Pyruvate phosphate dikinase AMP/ATP-binding" evidence="13">
    <location>
        <begin position="57"/>
        <end position="280"/>
    </location>
</feature>
<dbReference type="Proteomes" id="UP000005392">
    <property type="component" value="Unassembled WGS sequence"/>
</dbReference>
<dbReference type="GO" id="GO:0046872">
    <property type="term" value="F:metal ion binding"/>
    <property type="evidence" value="ECO:0007669"/>
    <property type="project" value="UniProtKB-KW"/>
</dbReference>
<feature type="domain" description="PEP-utilising enzyme C-terminal" evidence="14">
    <location>
        <begin position="497"/>
        <end position="554"/>
    </location>
</feature>
<feature type="domain" description="Pyruvate phosphate dikinase AMP/ATP-binding" evidence="13">
    <location>
        <begin position="284"/>
        <end position="336"/>
    </location>
</feature>
<dbReference type="SUPFAM" id="SSF52009">
    <property type="entry name" value="Phosphohistidine domain"/>
    <property type="match status" value="1"/>
</dbReference>
<evidence type="ECO:0000256" key="7">
    <source>
        <dbReference type="ARBA" id="ARBA00022741"/>
    </source>
</evidence>
<dbReference type="InterPro" id="IPR040442">
    <property type="entry name" value="Pyrv_kinase-like_dom_sf"/>
</dbReference>
<dbReference type="Pfam" id="PF00391">
    <property type="entry name" value="PEP-utilizers"/>
    <property type="match status" value="1"/>
</dbReference>
<evidence type="ECO:0000259" key="12">
    <source>
        <dbReference type="Pfam" id="PF00391"/>
    </source>
</evidence>
<dbReference type="Pfam" id="PF02896">
    <property type="entry name" value="PEP-utilizers_C"/>
    <property type="match status" value="1"/>
</dbReference>
<sequence length="579" mass="65034">MKQVYEFKDGGKEMVALLGGKGANLAEMAKINLPIPKGIIISTTACNEYFKNDKKLSTVLEEEILTNIRVLEYETGKKFQSTKPLLVSVRSGAPVSMPGMMDTILNLGFNDCVAEKMLEITKDEKFVYTSYLRFVQMFSEIAKGINRKKFMHLKATDYKAQIVESKNIYREECGEIFPENYKDQILIAVKSIFDSWNNDRAILYRKLHNIDNNMGTAVVIQEMVFGNFNDKSGTGVLFTRNPSTGENKIFGEVLLNAQGEDIVAGIRTPENIELLKSTMPNIYNELVDTVKKLEKHNRDMQDVEFTIENSKLYILQTRNGKRTAEASLKIAMDLVKEGIITKEEAILKVEPASINKLLNGDFEEKYLKEATLLTKGLAASSGVAVGRIMFDAKRVKIREKTILVREETSPEDLQGMALAQGIVTLKGGATSHGAVVARGMGKCCVTGCSEIKIDEINKTMTVGKYTLKEGDFISVSGHTGEIYLGKIPLKENSFSDELKEFVSWANELKRMGVRMNADTPEDVEQGKAFGAKGIGLCRTEHMFFKHNKIWTIREFILSDRGEEKEKALKNFIIYKKKIF</sequence>
<dbReference type="Gene3D" id="3.30.1490.20">
    <property type="entry name" value="ATP-grasp fold, A domain"/>
    <property type="match status" value="1"/>
</dbReference>
<dbReference type="Gene3D" id="3.30.470.20">
    <property type="entry name" value="ATP-grasp fold, B domain"/>
    <property type="match status" value="1"/>
</dbReference>
<comment type="cofactor">
    <cofactor evidence="1">
        <name>Mg(2+)</name>
        <dbReference type="ChEBI" id="CHEBI:18420"/>
    </cofactor>
</comment>
<gene>
    <name evidence="15" type="primary">ppdK</name>
    <name evidence="15" type="ORF">HMPREF9094_1437</name>
</gene>
<evidence type="ECO:0000259" key="14">
    <source>
        <dbReference type="Pfam" id="PF02896"/>
    </source>
</evidence>
<dbReference type="InterPro" id="IPR013815">
    <property type="entry name" value="ATP_grasp_subdomain_1"/>
</dbReference>
<dbReference type="SUPFAM" id="SSF51621">
    <property type="entry name" value="Phosphoenolpyruvate/pyruvate domain"/>
    <property type="match status" value="1"/>
</dbReference>
<dbReference type="GO" id="GO:0005524">
    <property type="term" value="F:ATP binding"/>
    <property type="evidence" value="ECO:0007669"/>
    <property type="project" value="UniProtKB-KW"/>
</dbReference>
<keyword evidence="15" id="KW-0670">Pyruvate</keyword>
<dbReference type="GO" id="GO:0050242">
    <property type="term" value="F:pyruvate, phosphate dikinase activity"/>
    <property type="evidence" value="ECO:0007669"/>
    <property type="project" value="UniProtKB-EC"/>
</dbReference>
<evidence type="ECO:0000256" key="10">
    <source>
        <dbReference type="ARBA" id="ARBA00022842"/>
    </source>
</evidence>
<evidence type="ECO:0000256" key="5">
    <source>
        <dbReference type="ARBA" id="ARBA00022679"/>
    </source>
</evidence>
<reference evidence="15 16" key="1">
    <citation type="submission" date="2011-05" db="EMBL/GenBank/DDBJ databases">
        <authorList>
            <person name="Muzny D."/>
            <person name="Qin X."/>
            <person name="Deng J."/>
            <person name="Jiang H."/>
            <person name="Liu Y."/>
            <person name="Qu J."/>
            <person name="Song X.-Z."/>
            <person name="Zhang L."/>
            <person name="Thornton R."/>
            <person name="Coyle M."/>
            <person name="Francisco L."/>
            <person name="Jackson L."/>
            <person name="Javaid M."/>
            <person name="Korchina V."/>
            <person name="Kovar C."/>
            <person name="Mata R."/>
            <person name="Mathew T."/>
            <person name="Ngo R."/>
            <person name="Nguyen L."/>
            <person name="Nguyen N."/>
            <person name="Okwuonu G."/>
            <person name="Ongeri F."/>
            <person name="Pham C."/>
            <person name="Simmons D."/>
            <person name="Wilczek-Boney K."/>
            <person name="Hale W."/>
            <person name="Jakkamsetti A."/>
            <person name="Pham P."/>
            <person name="Ruth R."/>
            <person name="San Lucas F."/>
            <person name="Warren J."/>
            <person name="Zhang J."/>
            <person name="Zhao Z."/>
            <person name="Zhou C."/>
            <person name="Zhu D."/>
            <person name="Lee S."/>
            <person name="Bess C."/>
            <person name="Blankenburg K."/>
            <person name="Forbes L."/>
            <person name="Fu Q."/>
            <person name="Gubbala S."/>
            <person name="Hirani K."/>
            <person name="Jayaseelan J.C."/>
            <person name="Lara F."/>
            <person name="Munidasa M."/>
            <person name="Palculict T."/>
            <person name="Patil S."/>
            <person name="Pu L.-L."/>
            <person name="Saada N."/>
            <person name="Tang L."/>
            <person name="Weissenberger G."/>
            <person name="Zhu Y."/>
            <person name="Hemphill L."/>
            <person name="Shang Y."/>
            <person name="Youmans B."/>
            <person name="Ayvaz T."/>
            <person name="Ross M."/>
            <person name="Santibanez J."/>
            <person name="Aqrawi P."/>
            <person name="Gross S."/>
            <person name="Joshi V."/>
            <person name="Fowler G."/>
            <person name="Nazareth L."/>
            <person name="Reid J."/>
            <person name="Worley K."/>
            <person name="Petrosino J."/>
            <person name="Highlander S."/>
            <person name="Gibbs R."/>
        </authorList>
    </citation>
    <scope>NUCLEOTIDE SEQUENCE [LARGE SCALE GENOMIC DNA]</scope>
    <source>
        <strain evidence="15 16">ATCC 51191</strain>
    </source>
</reference>
<keyword evidence="6" id="KW-0479">Metal-binding</keyword>
<keyword evidence="7" id="KW-0547">Nucleotide-binding</keyword>
<feature type="domain" description="PEP-utilising enzyme mobile" evidence="12">
    <location>
        <begin position="398"/>
        <end position="480"/>
    </location>
</feature>